<evidence type="ECO:0000256" key="3">
    <source>
        <dbReference type="ARBA" id="ARBA00022679"/>
    </source>
</evidence>
<dbReference type="GO" id="GO:0005524">
    <property type="term" value="F:ATP binding"/>
    <property type="evidence" value="ECO:0007669"/>
    <property type="project" value="UniProtKB-KW"/>
</dbReference>
<dbReference type="GO" id="GO:0008654">
    <property type="term" value="P:phospholipid biosynthetic process"/>
    <property type="evidence" value="ECO:0007669"/>
    <property type="project" value="UniProtKB-KW"/>
</dbReference>
<sequence length="420" mass="44551">MSGGETEQAEAAGGDRRVAVIFNPVKQGIEQLRPAVERLATEHGYAAAEWIETTEDDPGTGQAREARGNGVDLIIAAGGDGTVRAIAEGLEGEPIPVGIVPLGTGNLFARNIGIPVNDIPGAAKLAFTGRDRAVDVLRARVRREDDSTETEVSLVMSGIGIDAAMIANTDADLKKRVGWLAYVDAGLRAIPSSEPFRVAHRMDDGRTHRSKVSSILVANLGYLPGNIELIPDAEIDDGRLDVVRLQPRNVWEWLMVWRRVAWENRVLRKTALGRQLIDLTGGNKRREVVYASGATVDIVIDGEPQEFEIDGEEMGMITAARFAIDPEALVVRVPEQVAPRAPGGGRQRSDVASAPGAPATASEDGNPASELDEAELEEAEAAAKEAKATQPLTGELSTSELAAADAAPDASTEPGATEAR</sequence>
<dbReference type="Gene3D" id="2.60.200.40">
    <property type="match status" value="1"/>
</dbReference>
<dbReference type="PROSITE" id="PS50146">
    <property type="entry name" value="DAGK"/>
    <property type="match status" value="1"/>
</dbReference>
<keyword evidence="6" id="KW-0067">ATP-binding</keyword>
<dbReference type="AlphaFoldDB" id="A0A6L5QZ70"/>
<keyword evidence="4" id="KW-0547">Nucleotide-binding</keyword>
<comment type="similarity">
    <text evidence="2">Belongs to the diacylglycerol/lipid kinase family.</text>
</comment>
<keyword evidence="8" id="KW-1208">Phospholipid metabolism</keyword>
<evidence type="ECO:0000256" key="1">
    <source>
        <dbReference type="ARBA" id="ARBA00001946"/>
    </source>
</evidence>
<evidence type="ECO:0000256" key="6">
    <source>
        <dbReference type="ARBA" id="ARBA00022840"/>
    </source>
</evidence>
<keyword evidence="7" id="KW-0443">Lipid metabolism</keyword>
<evidence type="ECO:0000256" key="5">
    <source>
        <dbReference type="ARBA" id="ARBA00022777"/>
    </source>
</evidence>
<feature type="region of interest" description="Disordered" evidence="9">
    <location>
        <begin position="338"/>
        <end position="420"/>
    </location>
</feature>
<dbReference type="GO" id="GO:0016301">
    <property type="term" value="F:kinase activity"/>
    <property type="evidence" value="ECO:0007669"/>
    <property type="project" value="UniProtKB-KW"/>
</dbReference>
<evidence type="ECO:0000256" key="7">
    <source>
        <dbReference type="ARBA" id="ARBA00023209"/>
    </source>
</evidence>
<accession>A0A6L5QZ70</accession>
<gene>
    <name evidence="11" type="ORF">GJR97_05110</name>
</gene>
<comment type="cofactor">
    <cofactor evidence="1">
        <name>Mg(2+)</name>
        <dbReference type="ChEBI" id="CHEBI:18420"/>
    </cofactor>
</comment>
<dbReference type="Proteomes" id="UP000476511">
    <property type="component" value="Unassembled WGS sequence"/>
</dbReference>
<dbReference type="Pfam" id="PF19279">
    <property type="entry name" value="YegS_C"/>
    <property type="match status" value="1"/>
</dbReference>
<dbReference type="InterPro" id="IPR016064">
    <property type="entry name" value="NAD/diacylglycerol_kinase_sf"/>
</dbReference>
<dbReference type="Pfam" id="PF00781">
    <property type="entry name" value="DAGK_cat"/>
    <property type="match status" value="1"/>
</dbReference>
<evidence type="ECO:0000259" key="10">
    <source>
        <dbReference type="PROSITE" id="PS50146"/>
    </source>
</evidence>
<keyword evidence="5" id="KW-0418">Kinase</keyword>
<dbReference type="SMART" id="SM00046">
    <property type="entry name" value="DAGKc"/>
    <property type="match status" value="1"/>
</dbReference>
<evidence type="ECO:0000256" key="2">
    <source>
        <dbReference type="ARBA" id="ARBA00005983"/>
    </source>
</evidence>
<organism evidence="11 12">
    <name type="scientific">Agromyces kandeliae</name>
    <dbReference type="NCBI Taxonomy" id="2666141"/>
    <lineage>
        <taxon>Bacteria</taxon>
        <taxon>Bacillati</taxon>
        <taxon>Actinomycetota</taxon>
        <taxon>Actinomycetes</taxon>
        <taxon>Micrococcales</taxon>
        <taxon>Microbacteriaceae</taxon>
        <taxon>Agromyces</taxon>
    </lineage>
</organism>
<dbReference type="Gene3D" id="3.40.50.10330">
    <property type="entry name" value="Probable inorganic polyphosphate/atp-NAD kinase, domain 1"/>
    <property type="match status" value="1"/>
</dbReference>
<protein>
    <recommendedName>
        <fullName evidence="10">DAGKc domain-containing protein</fullName>
    </recommendedName>
</protein>
<evidence type="ECO:0000313" key="12">
    <source>
        <dbReference type="Proteomes" id="UP000476511"/>
    </source>
</evidence>
<dbReference type="InterPro" id="IPR001206">
    <property type="entry name" value="Diacylglycerol_kinase_cat_dom"/>
</dbReference>
<feature type="domain" description="DAGKc" evidence="10">
    <location>
        <begin position="13"/>
        <end position="143"/>
    </location>
</feature>
<name>A0A6L5QZ70_9MICO</name>
<dbReference type="InterPro" id="IPR017438">
    <property type="entry name" value="ATP-NAD_kinase_N"/>
</dbReference>
<dbReference type="InterPro" id="IPR050187">
    <property type="entry name" value="Lipid_Phosphate_FormReg"/>
</dbReference>
<evidence type="ECO:0000256" key="8">
    <source>
        <dbReference type="ARBA" id="ARBA00023264"/>
    </source>
</evidence>
<dbReference type="PANTHER" id="PTHR12358">
    <property type="entry name" value="SPHINGOSINE KINASE"/>
    <property type="match status" value="1"/>
</dbReference>
<evidence type="ECO:0000256" key="9">
    <source>
        <dbReference type="SAM" id="MobiDB-lite"/>
    </source>
</evidence>
<keyword evidence="3" id="KW-0808">Transferase</keyword>
<keyword evidence="12" id="KW-1185">Reference proteome</keyword>
<dbReference type="PANTHER" id="PTHR12358:SF54">
    <property type="entry name" value="SPHINGOSINE KINASE RELATED PROTEIN"/>
    <property type="match status" value="1"/>
</dbReference>
<evidence type="ECO:0000256" key="4">
    <source>
        <dbReference type="ARBA" id="ARBA00022741"/>
    </source>
</evidence>
<proteinExistence type="inferred from homology"/>
<feature type="compositionally biased region" description="Acidic residues" evidence="9">
    <location>
        <begin position="370"/>
        <end position="380"/>
    </location>
</feature>
<dbReference type="InterPro" id="IPR045540">
    <property type="entry name" value="YegS/DAGK_C"/>
</dbReference>
<dbReference type="RefSeq" id="WP_154345449.1">
    <property type="nucleotide sequence ID" value="NZ_WKJD01000008.1"/>
</dbReference>
<dbReference type="EMBL" id="WKJD01000008">
    <property type="protein sequence ID" value="MRX43106.1"/>
    <property type="molecule type" value="Genomic_DNA"/>
</dbReference>
<comment type="caution">
    <text evidence="11">The sequence shown here is derived from an EMBL/GenBank/DDBJ whole genome shotgun (WGS) entry which is preliminary data.</text>
</comment>
<keyword evidence="7" id="KW-0444">Lipid biosynthesis</keyword>
<evidence type="ECO:0000313" key="11">
    <source>
        <dbReference type="EMBL" id="MRX43106.1"/>
    </source>
</evidence>
<keyword evidence="7" id="KW-0594">Phospholipid biosynthesis</keyword>
<feature type="compositionally biased region" description="Low complexity" evidence="9">
    <location>
        <begin position="395"/>
        <end position="414"/>
    </location>
</feature>
<dbReference type="SUPFAM" id="SSF111331">
    <property type="entry name" value="NAD kinase/diacylglycerol kinase-like"/>
    <property type="match status" value="1"/>
</dbReference>
<reference evidence="11 12" key="1">
    <citation type="submission" date="2019-11" db="EMBL/GenBank/DDBJ databases">
        <title>Agromyces kandeliae sp. nov., isolated from mangrove soil.</title>
        <authorList>
            <person name="Wang R."/>
        </authorList>
    </citation>
    <scope>NUCLEOTIDE SEQUENCE [LARGE SCALE GENOMIC DNA]</scope>
    <source>
        <strain evidence="11 12">Q22</strain>
    </source>
</reference>